<comment type="subcellular location">
    <subcellularLocation>
        <location evidence="2">Membrane</location>
        <topology evidence="2">Peripheral membrane protein</topology>
    </subcellularLocation>
</comment>
<dbReference type="SUPFAM" id="SSF52943">
    <property type="entry name" value="ATP synthase (F1-ATPase), gamma subunit"/>
    <property type="match status" value="1"/>
</dbReference>
<organism evidence="11 12">
    <name type="scientific">Caballeronia sordidicola</name>
    <name type="common">Burkholderia sordidicola</name>
    <dbReference type="NCBI Taxonomy" id="196367"/>
    <lineage>
        <taxon>Bacteria</taxon>
        <taxon>Pseudomonadati</taxon>
        <taxon>Pseudomonadota</taxon>
        <taxon>Betaproteobacteria</taxon>
        <taxon>Burkholderiales</taxon>
        <taxon>Burkholderiaceae</taxon>
        <taxon>Caballeronia</taxon>
    </lineage>
</organism>
<dbReference type="InterPro" id="IPR035968">
    <property type="entry name" value="ATP_synth_F1_ATPase_gsu"/>
</dbReference>
<evidence type="ECO:0000256" key="2">
    <source>
        <dbReference type="ARBA" id="ARBA00004170"/>
    </source>
</evidence>
<dbReference type="RefSeq" id="WP_089163246.1">
    <property type="nucleotide sequence ID" value="NZ_MTHB01000181.1"/>
</dbReference>
<proteinExistence type="inferred from homology"/>
<keyword evidence="5" id="KW-0375">Hydrogen ion transport</keyword>
<evidence type="ECO:0000256" key="9">
    <source>
        <dbReference type="ARBA" id="ARBA00023310"/>
    </source>
</evidence>
<evidence type="ECO:0000256" key="4">
    <source>
        <dbReference type="ARBA" id="ARBA00022448"/>
    </source>
</evidence>
<comment type="function">
    <text evidence="1">Produces ATP from ADP in the presence of a proton gradient across the membrane. The gamma chain is believed to be important in regulating ATPase activity and the flow of protons through the CF(0) complex.</text>
</comment>
<feature type="region of interest" description="Disordered" evidence="10">
    <location>
        <begin position="302"/>
        <end position="322"/>
    </location>
</feature>
<comment type="caution">
    <text evidence="11">The sequence shown here is derived from an EMBL/GenBank/DDBJ whole genome shotgun (WGS) entry which is preliminary data.</text>
</comment>
<evidence type="ECO:0000256" key="10">
    <source>
        <dbReference type="SAM" id="MobiDB-lite"/>
    </source>
</evidence>
<dbReference type="Gene3D" id="3.40.1380.10">
    <property type="match status" value="1"/>
</dbReference>
<name>A0A226WX03_CABSO</name>
<dbReference type="InterPro" id="IPR000131">
    <property type="entry name" value="ATP_synth_F1_gsu"/>
</dbReference>
<dbReference type="EMBL" id="MTHB01000181">
    <property type="protein sequence ID" value="OXC75379.1"/>
    <property type="molecule type" value="Genomic_DNA"/>
</dbReference>
<dbReference type="OrthoDB" id="187217at2"/>
<protein>
    <submittedName>
        <fullName evidence="11">ATP synthase gamma chain</fullName>
    </submittedName>
</protein>
<evidence type="ECO:0000313" key="12">
    <source>
        <dbReference type="Proteomes" id="UP000214720"/>
    </source>
</evidence>
<keyword evidence="9" id="KW-0066">ATP synthesis</keyword>
<dbReference type="Proteomes" id="UP000214720">
    <property type="component" value="Unassembled WGS sequence"/>
</dbReference>
<evidence type="ECO:0000256" key="5">
    <source>
        <dbReference type="ARBA" id="ARBA00022781"/>
    </source>
</evidence>
<evidence type="ECO:0000256" key="3">
    <source>
        <dbReference type="ARBA" id="ARBA00007681"/>
    </source>
</evidence>
<keyword evidence="7" id="KW-0472">Membrane</keyword>
<reference evidence="12" key="1">
    <citation type="submission" date="2017-01" db="EMBL/GenBank/DDBJ databases">
        <title>Genome Analysis of Deinococcus marmoris KOPRI26562.</title>
        <authorList>
            <person name="Kim J.H."/>
            <person name="Oh H.-M."/>
        </authorList>
    </citation>
    <scope>NUCLEOTIDE SEQUENCE [LARGE SCALE GENOMIC DNA]</scope>
    <source>
        <strain evidence="12">PAMC 26633</strain>
    </source>
</reference>
<accession>A0A226WX03</accession>
<evidence type="ECO:0000256" key="1">
    <source>
        <dbReference type="ARBA" id="ARBA00003456"/>
    </source>
</evidence>
<comment type="similarity">
    <text evidence="3">Belongs to the ATPase gamma chain family.</text>
</comment>
<sequence>MSNKLSEVQARMNGVHGLESVVGAMRGIAAARSREARSRLDGIRACARIVSAAIGDALLLIDDHTSHDTTAPNRHAEQDAAVVIVLCAEQGFVGTFNEHVIDAALASATAYAQSSSTEYLLLGDRGIVAATERGLNIGWSAPMITHADEVPALADRLTGVLFQRLVTGRTTRVSVIHATPNPGATVQTVEQTLLPFDYERFSVTPSAGSPAGSPATARRDPPLINLAPQRLLSQLAQEYIFAQLCEAIMLSFAAENEARMRAMIAARTNVHDKLEALTGDFRRLRQEEITSEIVELSAGSIAADRPAKKKRPRNGLAPVHSF</sequence>
<keyword evidence="8" id="KW-0139">CF(1)</keyword>
<gene>
    <name evidence="11" type="ORF">BSU04_27190</name>
</gene>
<evidence type="ECO:0000256" key="6">
    <source>
        <dbReference type="ARBA" id="ARBA00023065"/>
    </source>
</evidence>
<dbReference type="AlphaFoldDB" id="A0A226WX03"/>
<dbReference type="Gene3D" id="1.10.287.80">
    <property type="entry name" value="ATP synthase, gamma subunit, helix hairpin domain"/>
    <property type="match status" value="1"/>
</dbReference>
<dbReference type="GO" id="GO:0045259">
    <property type="term" value="C:proton-transporting ATP synthase complex"/>
    <property type="evidence" value="ECO:0007669"/>
    <property type="project" value="UniProtKB-KW"/>
</dbReference>
<evidence type="ECO:0000256" key="7">
    <source>
        <dbReference type="ARBA" id="ARBA00023136"/>
    </source>
</evidence>
<keyword evidence="6" id="KW-0406">Ion transport</keyword>
<evidence type="ECO:0000313" key="11">
    <source>
        <dbReference type="EMBL" id="OXC75379.1"/>
    </source>
</evidence>
<dbReference type="Pfam" id="PF00231">
    <property type="entry name" value="ATP-synt"/>
    <property type="match status" value="1"/>
</dbReference>
<keyword evidence="4" id="KW-0813">Transport</keyword>
<dbReference type="GO" id="GO:0046933">
    <property type="term" value="F:proton-transporting ATP synthase activity, rotational mechanism"/>
    <property type="evidence" value="ECO:0007669"/>
    <property type="project" value="InterPro"/>
</dbReference>
<evidence type="ECO:0000256" key="8">
    <source>
        <dbReference type="ARBA" id="ARBA00023196"/>
    </source>
</evidence>
<dbReference type="PRINTS" id="PR00126">
    <property type="entry name" value="ATPASEGAMMA"/>
</dbReference>